<name>A0A0D0AP21_9AGAM</name>
<accession>A0A0D0AP21</accession>
<gene>
    <name evidence="1" type="ORF">CY34DRAFT_807893</name>
</gene>
<keyword evidence="2" id="KW-1185">Reference proteome</keyword>
<reference evidence="1 2" key="1">
    <citation type="submission" date="2014-04" db="EMBL/GenBank/DDBJ databases">
        <authorList>
            <consortium name="DOE Joint Genome Institute"/>
            <person name="Kuo A."/>
            <person name="Ruytinx J."/>
            <person name="Rineau F."/>
            <person name="Colpaert J."/>
            <person name="Kohler A."/>
            <person name="Nagy L.G."/>
            <person name="Floudas D."/>
            <person name="Copeland A."/>
            <person name="Barry K.W."/>
            <person name="Cichocki N."/>
            <person name="Veneault-Fourrey C."/>
            <person name="LaButti K."/>
            <person name="Lindquist E.A."/>
            <person name="Lipzen A."/>
            <person name="Lundell T."/>
            <person name="Morin E."/>
            <person name="Murat C."/>
            <person name="Sun H."/>
            <person name="Tunlid A."/>
            <person name="Henrissat B."/>
            <person name="Grigoriev I.V."/>
            <person name="Hibbett D.S."/>
            <person name="Martin F."/>
            <person name="Nordberg H.P."/>
            <person name="Cantor M.N."/>
            <person name="Hua S.X."/>
        </authorList>
    </citation>
    <scope>NUCLEOTIDE SEQUENCE [LARGE SCALE GENOMIC DNA]</scope>
    <source>
        <strain evidence="1 2">UH-Slu-Lm8-n1</strain>
    </source>
</reference>
<dbReference type="EMBL" id="KN835329">
    <property type="protein sequence ID" value="KIK39774.1"/>
    <property type="molecule type" value="Genomic_DNA"/>
</dbReference>
<reference evidence="2" key="2">
    <citation type="submission" date="2015-01" db="EMBL/GenBank/DDBJ databases">
        <title>Evolutionary Origins and Diversification of the Mycorrhizal Mutualists.</title>
        <authorList>
            <consortium name="DOE Joint Genome Institute"/>
            <consortium name="Mycorrhizal Genomics Consortium"/>
            <person name="Kohler A."/>
            <person name="Kuo A."/>
            <person name="Nagy L.G."/>
            <person name="Floudas D."/>
            <person name="Copeland A."/>
            <person name="Barry K.W."/>
            <person name="Cichocki N."/>
            <person name="Veneault-Fourrey C."/>
            <person name="LaButti K."/>
            <person name="Lindquist E.A."/>
            <person name="Lipzen A."/>
            <person name="Lundell T."/>
            <person name="Morin E."/>
            <person name="Murat C."/>
            <person name="Riley R."/>
            <person name="Ohm R."/>
            <person name="Sun H."/>
            <person name="Tunlid A."/>
            <person name="Henrissat B."/>
            <person name="Grigoriev I.V."/>
            <person name="Hibbett D.S."/>
            <person name="Martin F."/>
        </authorList>
    </citation>
    <scope>NUCLEOTIDE SEQUENCE [LARGE SCALE GENOMIC DNA]</scope>
    <source>
        <strain evidence="2">UH-Slu-Lm8-n1</strain>
    </source>
</reference>
<dbReference type="Proteomes" id="UP000054485">
    <property type="component" value="Unassembled WGS sequence"/>
</dbReference>
<evidence type="ECO:0000313" key="1">
    <source>
        <dbReference type="EMBL" id="KIK39774.1"/>
    </source>
</evidence>
<proteinExistence type="predicted"/>
<dbReference type="InParanoid" id="A0A0D0AP21"/>
<dbReference type="OrthoDB" id="2680783at2759"/>
<organism evidence="1 2">
    <name type="scientific">Suillus luteus UH-Slu-Lm8-n1</name>
    <dbReference type="NCBI Taxonomy" id="930992"/>
    <lineage>
        <taxon>Eukaryota</taxon>
        <taxon>Fungi</taxon>
        <taxon>Dikarya</taxon>
        <taxon>Basidiomycota</taxon>
        <taxon>Agaricomycotina</taxon>
        <taxon>Agaricomycetes</taxon>
        <taxon>Agaricomycetidae</taxon>
        <taxon>Boletales</taxon>
        <taxon>Suillineae</taxon>
        <taxon>Suillaceae</taxon>
        <taxon>Suillus</taxon>
    </lineage>
</organism>
<dbReference type="AlphaFoldDB" id="A0A0D0AP21"/>
<evidence type="ECO:0000313" key="2">
    <source>
        <dbReference type="Proteomes" id="UP000054485"/>
    </source>
</evidence>
<dbReference type="HOGENOM" id="CLU_2905664_0_0_1"/>
<sequence>MEDIILEARCINANMGIGRSPSNGQSPTTVSDISLNEWFSRARDPISGDDIERMIRMLERGG</sequence>
<protein>
    <submittedName>
        <fullName evidence="1">Uncharacterized protein</fullName>
    </submittedName>
</protein>